<evidence type="ECO:0000313" key="2">
    <source>
        <dbReference type="EMBL" id="GAA2012550.1"/>
    </source>
</evidence>
<name>A0ABP5EZG4_9ACTN</name>
<evidence type="ECO:0008006" key="4">
    <source>
        <dbReference type="Google" id="ProtNLM"/>
    </source>
</evidence>
<proteinExistence type="predicted"/>
<protein>
    <recommendedName>
        <fullName evidence="4">Zinc-finger domain-containing protein</fullName>
    </recommendedName>
</protein>
<gene>
    <name evidence="2" type="ORF">GCM10009839_03700</name>
</gene>
<feature type="transmembrane region" description="Helical" evidence="1">
    <location>
        <begin position="61"/>
        <end position="81"/>
    </location>
</feature>
<keyword evidence="3" id="KW-1185">Reference proteome</keyword>
<keyword evidence="1" id="KW-0472">Membrane</keyword>
<organism evidence="2 3">
    <name type="scientific">Catenulispora yoronensis</name>
    <dbReference type="NCBI Taxonomy" id="450799"/>
    <lineage>
        <taxon>Bacteria</taxon>
        <taxon>Bacillati</taxon>
        <taxon>Actinomycetota</taxon>
        <taxon>Actinomycetes</taxon>
        <taxon>Catenulisporales</taxon>
        <taxon>Catenulisporaceae</taxon>
        <taxon>Catenulispora</taxon>
    </lineage>
</organism>
<evidence type="ECO:0000256" key="1">
    <source>
        <dbReference type="SAM" id="Phobius"/>
    </source>
</evidence>
<comment type="caution">
    <text evidence="2">The sequence shown here is derived from an EMBL/GenBank/DDBJ whole genome shotgun (WGS) entry which is preliminary data.</text>
</comment>
<reference evidence="3" key="1">
    <citation type="journal article" date="2019" name="Int. J. Syst. Evol. Microbiol.">
        <title>The Global Catalogue of Microorganisms (GCM) 10K type strain sequencing project: providing services to taxonomists for standard genome sequencing and annotation.</title>
        <authorList>
            <consortium name="The Broad Institute Genomics Platform"/>
            <consortium name="The Broad Institute Genome Sequencing Center for Infectious Disease"/>
            <person name="Wu L."/>
            <person name="Ma J."/>
        </authorList>
    </citation>
    <scope>NUCLEOTIDE SEQUENCE [LARGE SCALE GENOMIC DNA]</scope>
    <source>
        <strain evidence="3">JCM 16014</strain>
    </source>
</reference>
<keyword evidence="1" id="KW-0812">Transmembrane</keyword>
<keyword evidence="1" id="KW-1133">Transmembrane helix</keyword>
<dbReference type="Proteomes" id="UP001500751">
    <property type="component" value="Unassembled WGS sequence"/>
</dbReference>
<accession>A0ABP5EZG4</accession>
<sequence length="189" mass="20500">MRRHLADCPECQAEYTSFVGVKRIMDIGLVGAPMPEPAPPKKRFPAVKKRFPALKPLRRRLVLGTAGGLAVLALLGGGYAMGQHRTPARAPASTALPAVTQSGVTAQISYESRGWGTWVDAKMSGAPTHTVCTLFVYDKQQNKFQLSSWKSVGKQIDIPAATNLTPDQIDHFEVRVDDHGYDISVPMGS</sequence>
<evidence type="ECO:0000313" key="3">
    <source>
        <dbReference type="Proteomes" id="UP001500751"/>
    </source>
</evidence>
<dbReference type="EMBL" id="BAAAQN010000002">
    <property type="protein sequence ID" value="GAA2012550.1"/>
    <property type="molecule type" value="Genomic_DNA"/>
</dbReference>